<dbReference type="EMBL" id="GBXM01109160">
    <property type="protein sequence ID" value="JAG99416.1"/>
    <property type="molecule type" value="Transcribed_RNA"/>
</dbReference>
<organism evidence="1">
    <name type="scientific">Anguilla anguilla</name>
    <name type="common">European freshwater eel</name>
    <name type="synonym">Muraena anguilla</name>
    <dbReference type="NCBI Taxonomy" id="7936"/>
    <lineage>
        <taxon>Eukaryota</taxon>
        <taxon>Metazoa</taxon>
        <taxon>Chordata</taxon>
        <taxon>Craniata</taxon>
        <taxon>Vertebrata</taxon>
        <taxon>Euteleostomi</taxon>
        <taxon>Actinopterygii</taxon>
        <taxon>Neopterygii</taxon>
        <taxon>Teleostei</taxon>
        <taxon>Anguilliformes</taxon>
        <taxon>Anguillidae</taxon>
        <taxon>Anguilla</taxon>
    </lineage>
</organism>
<evidence type="ECO:0000313" key="1">
    <source>
        <dbReference type="EMBL" id="JAG99416.1"/>
    </source>
</evidence>
<proteinExistence type="predicted"/>
<dbReference type="AlphaFoldDB" id="A0A0E9P5D1"/>
<name>A0A0E9P5D1_ANGAN</name>
<reference evidence="1" key="2">
    <citation type="journal article" date="2015" name="Fish Shellfish Immunol.">
        <title>Early steps in the European eel (Anguilla anguilla)-Vibrio vulnificus interaction in the gills: Role of the RtxA13 toxin.</title>
        <authorList>
            <person name="Callol A."/>
            <person name="Pajuelo D."/>
            <person name="Ebbesson L."/>
            <person name="Teles M."/>
            <person name="MacKenzie S."/>
            <person name="Amaro C."/>
        </authorList>
    </citation>
    <scope>NUCLEOTIDE SEQUENCE</scope>
</reference>
<reference evidence="1" key="1">
    <citation type="submission" date="2014-11" db="EMBL/GenBank/DDBJ databases">
        <authorList>
            <person name="Amaro Gonzalez C."/>
        </authorList>
    </citation>
    <scope>NUCLEOTIDE SEQUENCE</scope>
</reference>
<protein>
    <submittedName>
        <fullName evidence="1">Uncharacterized protein</fullName>
    </submittedName>
</protein>
<accession>A0A0E9P5D1</accession>
<sequence>MSKDKGSLQVTVHLDNPMTLKGRPCIEQARIN</sequence>